<keyword evidence="1" id="KW-0812">Transmembrane</keyword>
<dbReference type="HOGENOM" id="CLU_2699588_0_0_7"/>
<feature type="transmembrane region" description="Helical" evidence="1">
    <location>
        <begin position="55"/>
        <end position="72"/>
    </location>
</feature>
<dbReference type="KEGG" id="bmx:BMS_1953"/>
<dbReference type="PATRIC" id="fig|862908.3.peg.1852"/>
<dbReference type="Proteomes" id="UP000008963">
    <property type="component" value="Chromosome"/>
</dbReference>
<evidence type="ECO:0000313" key="3">
    <source>
        <dbReference type="Proteomes" id="UP000008963"/>
    </source>
</evidence>
<dbReference type="EMBL" id="FQ312005">
    <property type="protein sequence ID" value="CBW26768.1"/>
    <property type="molecule type" value="Genomic_DNA"/>
</dbReference>
<name>E1X2K1_HALMS</name>
<keyword evidence="3" id="KW-1185">Reference proteome</keyword>
<reference evidence="3" key="1">
    <citation type="journal article" date="2013" name="ISME J.">
        <title>A small predatory core genome in the divergent marine Bacteriovorax marinus SJ and the terrestrial Bdellovibrio bacteriovorus.</title>
        <authorList>
            <person name="Crossman L.C."/>
            <person name="Chen H."/>
            <person name="Cerdeno-Tarraga A.M."/>
            <person name="Brooks K."/>
            <person name="Quail M.A."/>
            <person name="Pineiro S.A."/>
            <person name="Hobley L."/>
            <person name="Sockett R.E."/>
            <person name="Bentley S.D."/>
            <person name="Parkhill J."/>
            <person name="Williams H.N."/>
            <person name="Stine O.C."/>
        </authorList>
    </citation>
    <scope>NUCLEOTIDE SEQUENCE [LARGE SCALE GENOMIC DNA]</scope>
    <source>
        <strain evidence="3">ATCC BAA-682 / DSM 15412 / SJ</strain>
    </source>
</reference>
<dbReference type="OrthoDB" id="5295740at2"/>
<accession>E1X2K1</accession>
<dbReference type="RefSeq" id="WP_014244549.1">
    <property type="nucleotide sequence ID" value="NC_016620.1"/>
</dbReference>
<keyword evidence="1" id="KW-1133">Transmembrane helix</keyword>
<keyword evidence="1" id="KW-0472">Membrane</keyword>
<proteinExistence type="predicted"/>
<evidence type="ECO:0000313" key="2">
    <source>
        <dbReference type="EMBL" id="CBW26768.1"/>
    </source>
</evidence>
<gene>
    <name evidence="2" type="ordered locus">BMS_1953</name>
</gene>
<evidence type="ECO:0000256" key="1">
    <source>
        <dbReference type="SAM" id="Phobius"/>
    </source>
</evidence>
<dbReference type="AlphaFoldDB" id="E1X2K1"/>
<organism evidence="2 3">
    <name type="scientific">Halobacteriovorax marinus (strain ATCC BAA-682 / DSM 15412 / SJ)</name>
    <name type="common">Bacteriovorax marinus</name>
    <dbReference type="NCBI Taxonomy" id="862908"/>
    <lineage>
        <taxon>Bacteria</taxon>
        <taxon>Pseudomonadati</taxon>
        <taxon>Bdellovibrionota</taxon>
        <taxon>Bacteriovoracia</taxon>
        <taxon>Bacteriovoracales</taxon>
        <taxon>Halobacteriovoraceae</taxon>
        <taxon>Halobacteriovorax</taxon>
    </lineage>
</organism>
<feature type="transmembrane region" description="Helical" evidence="1">
    <location>
        <begin position="15"/>
        <end position="34"/>
    </location>
</feature>
<sequence>MDILTVFNDPSNQTIQIVFLTLAVVRLYLEVVGFKFENLPITSKMSNGKGFHRTGLYFSIGYIVFTAPGLLLA</sequence>
<protein>
    <submittedName>
        <fullName evidence="2">Membrane protein</fullName>
    </submittedName>
</protein>